<evidence type="ECO:0000256" key="1">
    <source>
        <dbReference type="ARBA" id="ARBA00006484"/>
    </source>
</evidence>
<gene>
    <name evidence="4" type="ORF">QQ008_16855</name>
</gene>
<dbReference type="PRINTS" id="PR00081">
    <property type="entry name" value="GDHRDH"/>
</dbReference>
<evidence type="ECO:0000256" key="2">
    <source>
        <dbReference type="ARBA" id="ARBA00023002"/>
    </source>
</evidence>
<keyword evidence="5" id="KW-1185">Reference proteome</keyword>
<comment type="similarity">
    <text evidence="1 3">Belongs to the short-chain dehydrogenases/reductases (SDR) family.</text>
</comment>
<dbReference type="Gene3D" id="3.40.50.720">
    <property type="entry name" value="NAD(P)-binding Rossmann-like Domain"/>
    <property type="match status" value="1"/>
</dbReference>
<dbReference type="SUPFAM" id="SSF51735">
    <property type="entry name" value="NAD(P)-binding Rossmann-fold domains"/>
    <property type="match status" value="1"/>
</dbReference>
<dbReference type="InterPro" id="IPR036291">
    <property type="entry name" value="NAD(P)-bd_dom_sf"/>
</dbReference>
<dbReference type="PANTHER" id="PTHR44196:SF1">
    <property type="entry name" value="DEHYDROGENASE_REDUCTASE SDR FAMILY MEMBER 7B"/>
    <property type="match status" value="1"/>
</dbReference>
<keyword evidence="2" id="KW-0560">Oxidoreductase</keyword>
<accession>A0ABT8KQN1</accession>
<proteinExistence type="inferred from homology"/>
<dbReference type="PROSITE" id="PS00061">
    <property type="entry name" value="ADH_SHORT"/>
    <property type="match status" value="1"/>
</dbReference>
<dbReference type="InterPro" id="IPR020904">
    <property type="entry name" value="Sc_DH/Rdtase_CS"/>
</dbReference>
<dbReference type="PANTHER" id="PTHR44196">
    <property type="entry name" value="DEHYDROGENASE/REDUCTASE SDR FAMILY MEMBER 7B"/>
    <property type="match status" value="1"/>
</dbReference>
<dbReference type="RefSeq" id="WP_346753083.1">
    <property type="nucleotide sequence ID" value="NZ_JAUJEA010000006.1"/>
</dbReference>
<comment type="caution">
    <text evidence="4">The sequence shown here is derived from an EMBL/GenBank/DDBJ whole genome shotgun (WGS) entry which is preliminary data.</text>
</comment>
<name>A0ABT8KQN1_9BACT</name>
<organism evidence="4 5">
    <name type="scientific">Splendidivirga corallicola</name>
    <dbReference type="NCBI Taxonomy" id="3051826"/>
    <lineage>
        <taxon>Bacteria</taxon>
        <taxon>Pseudomonadati</taxon>
        <taxon>Bacteroidota</taxon>
        <taxon>Cytophagia</taxon>
        <taxon>Cytophagales</taxon>
        <taxon>Splendidivirgaceae</taxon>
        <taxon>Splendidivirga</taxon>
    </lineage>
</organism>
<dbReference type="InterPro" id="IPR002347">
    <property type="entry name" value="SDR_fam"/>
</dbReference>
<protein>
    <submittedName>
        <fullName evidence="4">SDR family oxidoreductase</fullName>
    </submittedName>
</protein>
<reference evidence="4" key="1">
    <citation type="submission" date="2023-06" db="EMBL/GenBank/DDBJ databases">
        <title>Genomic of Parafulvivirga corallium.</title>
        <authorList>
            <person name="Wang G."/>
        </authorList>
    </citation>
    <scope>NUCLEOTIDE SEQUENCE</scope>
    <source>
        <strain evidence="4">BMA10</strain>
    </source>
</reference>
<evidence type="ECO:0000256" key="3">
    <source>
        <dbReference type="RuleBase" id="RU000363"/>
    </source>
</evidence>
<dbReference type="EMBL" id="JAUJEA010000006">
    <property type="protein sequence ID" value="MDN5203061.1"/>
    <property type="molecule type" value="Genomic_DNA"/>
</dbReference>
<dbReference type="Pfam" id="PF00106">
    <property type="entry name" value="adh_short"/>
    <property type="match status" value="1"/>
</dbReference>
<evidence type="ECO:0000313" key="5">
    <source>
        <dbReference type="Proteomes" id="UP001172082"/>
    </source>
</evidence>
<sequence>MKISNHTILITGGTSGIGLALVKKFHELGNQIIVTGRNPAKLDALAENLDVHTFQNDLSDSNEVDKLITFIKSEHPKTNIIVNNAGVQHNYQVAEEMEAMAKIREEINTNYMAPLQLCAGLLPFLKTKTEAAIINVSSGLALVPKQSAPVYCSTKAGIHIFSKALRYQLEASNIKVFEIIPALVDTPMTKGRGKEKISPEQLVEEFVKAMKKDRFEVNIGKIKLLRFIQRLSPAMADKILKNS</sequence>
<dbReference type="PRINTS" id="PR00080">
    <property type="entry name" value="SDRFAMILY"/>
</dbReference>
<evidence type="ECO:0000313" key="4">
    <source>
        <dbReference type="EMBL" id="MDN5203061.1"/>
    </source>
</evidence>
<dbReference type="Proteomes" id="UP001172082">
    <property type="component" value="Unassembled WGS sequence"/>
</dbReference>